<protein>
    <submittedName>
        <fullName evidence="4">Diaminopimelate decarboxylase</fullName>
        <ecNumber evidence="4">4.1.1.20</ecNumber>
    </submittedName>
</protein>
<dbReference type="InterPro" id="IPR042152">
    <property type="entry name" value="Y4yA-like"/>
</dbReference>
<dbReference type="GO" id="GO:0008836">
    <property type="term" value="F:diaminopimelate decarboxylase activity"/>
    <property type="evidence" value="ECO:0007669"/>
    <property type="project" value="UniProtKB-EC"/>
</dbReference>
<evidence type="ECO:0000313" key="5">
    <source>
        <dbReference type="Proteomes" id="UP000322214"/>
    </source>
</evidence>
<dbReference type="SUPFAM" id="SSF51419">
    <property type="entry name" value="PLP-binding barrel"/>
    <property type="match status" value="1"/>
</dbReference>
<accession>A0A5B9PC20</accession>
<dbReference type="InterPro" id="IPR022644">
    <property type="entry name" value="De-COase2_N"/>
</dbReference>
<dbReference type="PANTHER" id="PTHR43727">
    <property type="entry name" value="DIAMINOPIMELATE DECARBOXYLASE"/>
    <property type="match status" value="1"/>
</dbReference>
<reference evidence="4 5" key="1">
    <citation type="submission" date="2019-08" db="EMBL/GenBank/DDBJ databases">
        <title>Deep-cultivation of Planctomycetes and their phenomic and genomic characterization uncovers novel biology.</title>
        <authorList>
            <person name="Wiegand S."/>
            <person name="Jogler M."/>
            <person name="Boedeker C."/>
            <person name="Pinto D."/>
            <person name="Vollmers J."/>
            <person name="Rivas-Marin E."/>
            <person name="Kohn T."/>
            <person name="Peeters S.H."/>
            <person name="Heuer A."/>
            <person name="Rast P."/>
            <person name="Oberbeckmann S."/>
            <person name="Bunk B."/>
            <person name="Jeske O."/>
            <person name="Meyerdierks A."/>
            <person name="Storesund J.E."/>
            <person name="Kallscheuer N."/>
            <person name="Luecker S."/>
            <person name="Lage O.M."/>
            <person name="Pohl T."/>
            <person name="Merkel B.J."/>
            <person name="Hornburger P."/>
            <person name="Mueller R.-W."/>
            <person name="Bruemmer F."/>
            <person name="Labrenz M."/>
            <person name="Spormann A.M."/>
            <person name="Op den Camp H."/>
            <person name="Overmann J."/>
            <person name="Amann R."/>
            <person name="Jetten M.S.M."/>
            <person name="Mascher T."/>
            <person name="Medema M.H."/>
            <person name="Devos D.P."/>
            <person name="Kaster A.-K."/>
            <person name="Ovreas L."/>
            <person name="Rohde M."/>
            <person name="Galperin M.Y."/>
            <person name="Jogler C."/>
        </authorList>
    </citation>
    <scope>NUCLEOTIDE SEQUENCE [LARGE SCALE GENOMIC DNA]</scope>
    <source>
        <strain evidence="4 5">FC18</strain>
    </source>
</reference>
<dbReference type="KEGG" id="mff:MFFC18_37620"/>
<dbReference type="AlphaFoldDB" id="A0A5B9PC20"/>
<dbReference type="CDD" id="cd06842">
    <property type="entry name" value="PLPDE_III_Y4yA_like"/>
    <property type="match status" value="1"/>
</dbReference>
<gene>
    <name evidence="4" type="primary">lysA_2</name>
    <name evidence="4" type="ORF">MFFC18_37620</name>
</gene>
<organism evidence="4 5">
    <name type="scientific">Mariniblastus fucicola</name>
    <dbReference type="NCBI Taxonomy" id="980251"/>
    <lineage>
        <taxon>Bacteria</taxon>
        <taxon>Pseudomonadati</taxon>
        <taxon>Planctomycetota</taxon>
        <taxon>Planctomycetia</taxon>
        <taxon>Pirellulales</taxon>
        <taxon>Pirellulaceae</taxon>
        <taxon>Mariniblastus</taxon>
    </lineage>
</organism>
<dbReference type="PANTHER" id="PTHR43727:SF2">
    <property type="entry name" value="GROUP IV DECARBOXYLASE"/>
    <property type="match status" value="1"/>
</dbReference>
<dbReference type="SUPFAM" id="SSF50621">
    <property type="entry name" value="Alanine racemase C-terminal domain-like"/>
    <property type="match status" value="1"/>
</dbReference>
<dbReference type="EC" id="4.1.1.20" evidence="4"/>
<dbReference type="InterPro" id="IPR022657">
    <property type="entry name" value="De-COase2_CS"/>
</dbReference>
<keyword evidence="4" id="KW-0456">Lyase</keyword>
<dbReference type="RefSeq" id="WP_084416891.1">
    <property type="nucleotide sequence ID" value="NZ_CP042912.1"/>
</dbReference>
<evidence type="ECO:0000259" key="3">
    <source>
        <dbReference type="Pfam" id="PF02784"/>
    </source>
</evidence>
<dbReference type="Gene3D" id="3.20.20.10">
    <property type="entry name" value="Alanine racemase"/>
    <property type="match status" value="1"/>
</dbReference>
<dbReference type="Pfam" id="PF02784">
    <property type="entry name" value="Orn_Arg_deC_N"/>
    <property type="match status" value="1"/>
</dbReference>
<dbReference type="InterPro" id="IPR009006">
    <property type="entry name" value="Ala_racemase/Decarboxylase_C"/>
</dbReference>
<dbReference type="Gene3D" id="2.40.37.10">
    <property type="entry name" value="Lyase, Ornithine Decarboxylase, Chain A, domain 1"/>
    <property type="match status" value="1"/>
</dbReference>
<proteinExistence type="predicted"/>
<sequence>MSFATATENQLGEGTSKLRANCSGIVALSARLESWMTEALSNTPTEIVQSIEQFGSPLNVIATAPLVRNLRQLESVAAERDLPFKVFFARKSNKCLAFVDAAHQAGGGVDVASEQECRQALDRGVPGPDIICTAAIKTKALVELCVANQVTIAIDNRDELQRVREIAAASKATAEIAIRISGFVHDGEKLHSRFGFDVDEVQDLASSTLRSIDRKEVRVIGLHFHLDGYCSKQRVSAIRQCLPLVDHFRSVGLDVRFVDIGGGLPMSYLESEQQWNRFWREHRDALQSKRTELTYRNHGLGFLPVDGEVHGKRNTYPYWQNPVRAQWLQHVLDDSACAEQKADLEPNVPTIADALRDRSLQLRCEPGRSLLDGCGMTLARVEFVKQHHSGDHFVGVAMNRTQCRTGSDDYLVDPVVIRGQENDDQTQIEGYLVGAYCTESELISLRKLRFPNGIAAGDVIAIPNTAGYFMHFLESRSHQFPLAKNVLAENNSPLTWRLDEIDSEHAEK</sequence>
<dbReference type="PROSITE" id="PS00879">
    <property type="entry name" value="ODR_DC_2_2"/>
    <property type="match status" value="1"/>
</dbReference>
<evidence type="ECO:0000256" key="1">
    <source>
        <dbReference type="ARBA" id="ARBA00001933"/>
    </source>
</evidence>
<dbReference type="InterPro" id="IPR029066">
    <property type="entry name" value="PLP-binding_barrel"/>
</dbReference>
<dbReference type="STRING" id="980251.GCA_001642875_00223"/>
<name>A0A5B9PC20_9BACT</name>
<keyword evidence="5" id="KW-1185">Reference proteome</keyword>
<feature type="domain" description="Orn/DAP/Arg decarboxylase 2 N-terminal" evidence="3">
    <location>
        <begin position="78"/>
        <end position="277"/>
    </location>
</feature>
<keyword evidence="2" id="KW-0663">Pyridoxal phosphate</keyword>
<evidence type="ECO:0000256" key="2">
    <source>
        <dbReference type="ARBA" id="ARBA00022898"/>
    </source>
</evidence>
<evidence type="ECO:0000313" key="4">
    <source>
        <dbReference type="EMBL" id="QEG23858.1"/>
    </source>
</evidence>
<comment type="cofactor">
    <cofactor evidence="1">
        <name>pyridoxal 5'-phosphate</name>
        <dbReference type="ChEBI" id="CHEBI:597326"/>
    </cofactor>
</comment>
<dbReference type="EMBL" id="CP042912">
    <property type="protein sequence ID" value="QEG23858.1"/>
    <property type="molecule type" value="Genomic_DNA"/>
</dbReference>
<dbReference type="GO" id="GO:0009089">
    <property type="term" value="P:lysine biosynthetic process via diaminopimelate"/>
    <property type="evidence" value="ECO:0007669"/>
    <property type="project" value="TreeGrafter"/>
</dbReference>
<dbReference type="Proteomes" id="UP000322214">
    <property type="component" value="Chromosome"/>
</dbReference>